<dbReference type="InterPro" id="IPR008271">
    <property type="entry name" value="Ser/Thr_kinase_AS"/>
</dbReference>
<dbReference type="SMART" id="SM00220">
    <property type="entry name" value="S_TKc"/>
    <property type="match status" value="1"/>
</dbReference>
<evidence type="ECO:0000256" key="7">
    <source>
        <dbReference type="ARBA" id="ARBA00022777"/>
    </source>
</evidence>
<dbReference type="SUPFAM" id="SSF47473">
    <property type="entry name" value="EF-hand"/>
    <property type="match status" value="1"/>
</dbReference>
<keyword evidence="7" id="KW-0418">Kinase</keyword>
<dbReference type="EC" id="2.7.11.1" evidence="1"/>
<protein>
    <recommendedName>
        <fullName evidence="1">non-specific serine/threonine protein kinase</fullName>
        <ecNumber evidence="1">2.7.11.1</ecNumber>
    </recommendedName>
</protein>
<comment type="catalytic activity">
    <reaction evidence="11">
        <text>L-threonyl-[protein] + ATP = O-phospho-L-threonyl-[protein] + ADP + H(+)</text>
        <dbReference type="Rhea" id="RHEA:46608"/>
        <dbReference type="Rhea" id="RHEA-COMP:11060"/>
        <dbReference type="Rhea" id="RHEA-COMP:11605"/>
        <dbReference type="ChEBI" id="CHEBI:15378"/>
        <dbReference type="ChEBI" id="CHEBI:30013"/>
        <dbReference type="ChEBI" id="CHEBI:30616"/>
        <dbReference type="ChEBI" id="CHEBI:61977"/>
        <dbReference type="ChEBI" id="CHEBI:456216"/>
        <dbReference type="EC" id="2.7.11.1"/>
    </reaction>
</comment>
<dbReference type="FunFam" id="1.10.238.10:FF:000003">
    <property type="entry name" value="Calmodulin A"/>
    <property type="match status" value="1"/>
</dbReference>
<keyword evidence="3" id="KW-0808">Transferase</keyword>
<keyword evidence="9 13" id="KW-0067">ATP-binding</keyword>
<comment type="catalytic activity">
    <reaction evidence="12">
        <text>L-seryl-[protein] + ATP = O-phospho-L-seryl-[protein] + ADP + H(+)</text>
        <dbReference type="Rhea" id="RHEA:17989"/>
        <dbReference type="Rhea" id="RHEA-COMP:9863"/>
        <dbReference type="Rhea" id="RHEA-COMP:11604"/>
        <dbReference type="ChEBI" id="CHEBI:15378"/>
        <dbReference type="ChEBI" id="CHEBI:29999"/>
        <dbReference type="ChEBI" id="CHEBI:30616"/>
        <dbReference type="ChEBI" id="CHEBI:83421"/>
        <dbReference type="ChEBI" id="CHEBI:456216"/>
        <dbReference type="EC" id="2.7.11.1"/>
    </reaction>
</comment>
<dbReference type="Gene3D" id="1.10.510.10">
    <property type="entry name" value="Transferase(Phosphotransferase) domain 1"/>
    <property type="match status" value="1"/>
</dbReference>
<dbReference type="InterPro" id="IPR017441">
    <property type="entry name" value="Protein_kinase_ATP_BS"/>
</dbReference>
<feature type="region of interest" description="Disordered" evidence="14">
    <location>
        <begin position="1"/>
        <end position="127"/>
    </location>
</feature>
<evidence type="ECO:0000256" key="9">
    <source>
        <dbReference type="ARBA" id="ARBA00022840"/>
    </source>
</evidence>
<feature type="binding site" evidence="13">
    <location>
        <position position="195"/>
    </location>
    <ligand>
        <name>ATP</name>
        <dbReference type="ChEBI" id="CHEBI:30616"/>
    </ligand>
</feature>
<evidence type="ECO:0000256" key="11">
    <source>
        <dbReference type="ARBA" id="ARBA00047899"/>
    </source>
</evidence>
<feature type="domain" description="EF-hand" evidence="16">
    <location>
        <begin position="512"/>
        <end position="547"/>
    </location>
</feature>
<dbReference type="CDD" id="cd05117">
    <property type="entry name" value="STKc_CAMK"/>
    <property type="match status" value="1"/>
</dbReference>
<dbReference type="InterPro" id="IPR011992">
    <property type="entry name" value="EF-hand-dom_pair"/>
</dbReference>
<keyword evidence="4" id="KW-0479">Metal-binding</keyword>
<proteinExistence type="inferred from homology"/>
<dbReference type="Proteomes" id="UP000265515">
    <property type="component" value="Unassembled WGS sequence"/>
</dbReference>
<keyword evidence="6 13" id="KW-0547">Nucleotide-binding</keyword>
<feature type="compositionally biased region" description="Polar residues" evidence="14">
    <location>
        <begin position="1"/>
        <end position="12"/>
    </location>
</feature>
<dbReference type="InterPro" id="IPR050205">
    <property type="entry name" value="CDPK_Ser/Thr_kinases"/>
</dbReference>
<organism evidence="17 18">
    <name type="scientific">Chara braunii</name>
    <name type="common">Braun's stonewort</name>
    <dbReference type="NCBI Taxonomy" id="69332"/>
    <lineage>
        <taxon>Eukaryota</taxon>
        <taxon>Viridiplantae</taxon>
        <taxon>Streptophyta</taxon>
        <taxon>Charophyceae</taxon>
        <taxon>Charales</taxon>
        <taxon>Characeae</taxon>
        <taxon>Chara</taxon>
    </lineage>
</organism>
<evidence type="ECO:0000259" key="16">
    <source>
        <dbReference type="PROSITE" id="PS50222"/>
    </source>
</evidence>
<dbReference type="Pfam" id="PF13499">
    <property type="entry name" value="EF-hand_7"/>
    <property type="match status" value="2"/>
</dbReference>
<dbReference type="PROSITE" id="PS00018">
    <property type="entry name" value="EF_HAND_1"/>
    <property type="match status" value="4"/>
</dbReference>
<dbReference type="PROSITE" id="PS00107">
    <property type="entry name" value="PROTEIN_KINASE_ATP"/>
    <property type="match status" value="1"/>
</dbReference>
<comment type="caution">
    <text evidence="17">The sequence shown here is derived from an EMBL/GenBank/DDBJ whole genome shotgun (WGS) entry which is preliminary data.</text>
</comment>
<dbReference type="PANTHER" id="PTHR24349">
    <property type="entry name" value="SERINE/THREONINE-PROTEIN KINASE"/>
    <property type="match status" value="1"/>
</dbReference>
<feature type="compositionally biased region" description="Polar residues" evidence="14">
    <location>
        <begin position="20"/>
        <end position="29"/>
    </location>
</feature>
<evidence type="ECO:0000256" key="13">
    <source>
        <dbReference type="PROSITE-ProRule" id="PRU10141"/>
    </source>
</evidence>
<dbReference type="FunFam" id="1.10.510.10:FF:000249">
    <property type="entry name" value="Calcium-dependent protein kinase SK5"/>
    <property type="match status" value="1"/>
</dbReference>
<dbReference type="InterPro" id="IPR018247">
    <property type="entry name" value="EF_Hand_1_Ca_BS"/>
</dbReference>
<evidence type="ECO:0000256" key="5">
    <source>
        <dbReference type="ARBA" id="ARBA00022737"/>
    </source>
</evidence>
<evidence type="ECO:0000259" key="15">
    <source>
        <dbReference type="PROSITE" id="PS50011"/>
    </source>
</evidence>
<dbReference type="AlphaFoldDB" id="A0A388LP26"/>
<dbReference type="OMA" id="GHHTHIT"/>
<gene>
    <name evidence="17" type="ORF">CBR_g37930</name>
</gene>
<dbReference type="STRING" id="69332.A0A388LP26"/>
<evidence type="ECO:0000256" key="6">
    <source>
        <dbReference type="ARBA" id="ARBA00022741"/>
    </source>
</evidence>
<dbReference type="PROSITE" id="PS50011">
    <property type="entry name" value="PROTEIN_KINASE_DOM"/>
    <property type="match status" value="1"/>
</dbReference>
<feature type="compositionally biased region" description="Pro residues" evidence="14">
    <location>
        <begin position="74"/>
        <end position="114"/>
    </location>
</feature>
<dbReference type="GO" id="GO:0004674">
    <property type="term" value="F:protein serine/threonine kinase activity"/>
    <property type="evidence" value="ECO:0007669"/>
    <property type="project" value="UniProtKB-KW"/>
</dbReference>
<dbReference type="SMART" id="SM00054">
    <property type="entry name" value="EFh"/>
    <property type="match status" value="4"/>
</dbReference>
<dbReference type="OrthoDB" id="40902at2759"/>
<feature type="domain" description="EF-hand" evidence="16">
    <location>
        <begin position="588"/>
        <end position="618"/>
    </location>
</feature>
<evidence type="ECO:0000256" key="14">
    <source>
        <dbReference type="SAM" id="MobiDB-lite"/>
    </source>
</evidence>
<dbReference type="PROSITE" id="PS00108">
    <property type="entry name" value="PROTEIN_KINASE_ST"/>
    <property type="match status" value="1"/>
</dbReference>
<evidence type="ECO:0000256" key="10">
    <source>
        <dbReference type="ARBA" id="ARBA00024334"/>
    </source>
</evidence>
<evidence type="ECO:0000256" key="8">
    <source>
        <dbReference type="ARBA" id="ARBA00022837"/>
    </source>
</evidence>
<evidence type="ECO:0000256" key="3">
    <source>
        <dbReference type="ARBA" id="ARBA00022679"/>
    </source>
</evidence>
<feature type="domain" description="EF-hand" evidence="16">
    <location>
        <begin position="548"/>
        <end position="583"/>
    </location>
</feature>
<evidence type="ECO:0000256" key="1">
    <source>
        <dbReference type="ARBA" id="ARBA00012513"/>
    </source>
</evidence>
<dbReference type="InterPro" id="IPR002048">
    <property type="entry name" value="EF_hand_dom"/>
</dbReference>
<dbReference type="FunFam" id="3.30.200.20:FF:000004">
    <property type="entry name" value="Calcium-dependent protein kinase 1"/>
    <property type="match status" value="1"/>
</dbReference>
<reference evidence="17 18" key="1">
    <citation type="journal article" date="2018" name="Cell">
        <title>The Chara Genome: Secondary Complexity and Implications for Plant Terrestrialization.</title>
        <authorList>
            <person name="Nishiyama T."/>
            <person name="Sakayama H."/>
            <person name="Vries J.D."/>
            <person name="Buschmann H."/>
            <person name="Saint-Marcoux D."/>
            <person name="Ullrich K.K."/>
            <person name="Haas F.B."/>
            <person name="Vanderstraeten L."/>
            <person name="Becker D."/>
            <person name="Lang D."/>
            <person name="Vosolsobe S."/>
            <person name="Rombauts S."/>
            <person name="Wilhelmsson P.K.I."/>
            <person name="Janitza P."/>
            <person name="Kern R."/>
            <person name="Heyl A."/>
            <person name="Rumpler F."/>
            <person name="Villalobos L.I.A.C."/>
            <person name="Clay J.M."/>
            <person name="Skokan R."/>
            <person name="Toyoda A."/>
            <person name="Suzuki Y."/>
            <person name="Kagoshima H."/>
            <person name="Schijlen E."/>
            <person name="Tajeshwar N."/>
            <person name="Catarino B."/>
            <person name="Hetherington A.J."/>
            <person name="Saltykova A."/>
            <person name="Bonnot C."/>
            <person name="Breuninger H."/>
            <person name="Symeonidi A."/>
            <person name="Radhakrishnan G.V."/>
            <person name="Van Nieuwerburgh F."/>
            <person name="Deforce D."/>
            <person name="Chang C."/>
            <person name="Karol K.G."/>
            <person name="Hedrich R."/>
            <person name="Ulvskov P."/>
            <person name="Glockner G."/>
            <person name="Delwiche C.F."/>
            <person name="Petrasek J."/>
            <person name="Van de Peer Y."/>
            <person name="Friml J."/>
            <person name="Beilby M."/>
            <person name="Dolan L."/>
            <person name="Kohara Y."/>
            <person name="Sugano S."/>
            <person name="Fujiyama A."/>
            <person name="Delaux P.-M."/>
            <person name="Quint M."/>
            <person name="TheiBen G."/>
            <person name="Hagemann M."/>
            <person name="Harholt J."/>
            <person name="Dunand C."/>
            <person name="Zachgo S."/>
            <person name="Langdale J."/>
            <person name="Maumus F."/>
            <person name="Straeten D.V.D."/>
            <person name="Gould S.B."/>
            <person name="Rensing S.A."/>
        </authorList>
    </citation>
    <scope>NUCLEOTIDE SEQUENCE [LARGE SCALE GENOMIC DNA]</scope>
    <source>
        <strain evidence="17 18">S276</strain>
    </source>
</reference>
<dbReference type="Gene3D" id="3.30.200.20">
    <property type="entry name" value="Phosphorylase Kinase, domain 1"/>
    <property type="match status" value="1"/>
</dbReference>
<keyword evidence="8" id="KW-0106">Calcium</keyword>
<evidence type="ECO:0000313" key="18">
    <source>
        <dbReference type="Proteomes" id="UP000265515"/>
    </source>
</evidence>
<evidence type="ECO:0000313" key="17">
    <source>
        <dbReference type="EMBL" id="GBG84054.1"/>
    </source>
</evidence>
<dbReference type="GO" id="GO:0005509">
    <property type="term" value="F:calcium ion binding"/>
    <property type="evidence" value="ECO:0007669"/>
    <property type="project" value="InterPro"/>
</dbReference>
<dbReference type="Gene3D" id="1.10.238.10">
    <property type="entry name" value="EF-hand"/>
    <property type="match status" value="2"/>
</dbReference>
<feature type="domain" description="Protein kinase" evidence="15">
    <location>
        <begin position="162"/>
        <end position="420"/>
    </location>
</feature>
<sequence length="639" mass="70424">MGNSCLGLTSKRSVGGDWGFQNSSQTGTQLKPGPGVAAAAAAAGVAGGGAGGRRPPTSAVVALVNPRSITPQSDLPPPLPPPSPPPPSSNQSPPPPLLPPSPAPYPSYPPPLPGRDPDYGDPDMTKRRDRSIGALDLRKPVAMHLPKLSVLNRKTENLKDLFVLGKELGRGQFGITFLCTEKRTGKQYACKSIRKRKLVQSEDVEDVKREIRIMHHLTGHPNIVTFQGAYEDSNDVHLVMELCEGGELFERIVQRGHYSEKAAAGLIRTIVGVVEQCHSLGVMHRDLKPENFLLANRSDDSPLKTIDFGLSIFFKPGEQFRDIVGSPFYIAPEVLKKNYGPEADIWSAGVILYILLCGLPPFWAETDQGIFDAVLAGVIPFDNDPWPSISESAKELIRRMLEMDPKKRITARKVLEHSWVREDGDASDIPLDHAVLVRLKQFSAMNKFKKLAVKFSAMNKLKRLALKVIAASLSEEEMFGLMELFRTIDVDNSNTITFEELKNGLAKMGCMSAESELRQLMSSADVDGNGTLDYSEFLAATVHLNKVEKVENLNIAFQYFDKDGSGYITVDELEQAMSEHNLKDRWPIEDIISEVDQNQDGKIDYQEFVSMMTGGNGIIRRRSLRASMHVQPVIPEGST</sequence>
<dbReference type="PROSITE" id="PS50222">
    <property type="entry name" value="EF_HAND_2"/>
    <property type="match status" value="4"/>
</dbReference>
<feature type="compositionally biased region" description="Low complexity" evidence="14">
    <location>
        <begin position="32"/>
        <end position="44"/>
    </location>
</feature>
<keyword evidence="18" id="KW-1185">Reference proteome</keyword>
<evidence type="ECO:0000256" key="12">
    <source>
        <dbReference type="ARBA" id="ARBA00048679"/>
    </source>
</evidence>
<dbReference type="SUPFAM" id="SSF56112">
    <property type="entry name" value="Protein kinase-like (PK-like)"/>
    <property type="match status" value="1"/>
</dbReference>
<dbReference type="CDD" id="cd00051">
    <property type="entry name" value="EFh"/>
    <property type="match status" value="1"/>
</dbReference>
<dbReference type="EMBL" id="BFEA01000462">
    <property type="protein sequence ID" value="GBG84054.1"/>
    <property type="molecule type" value="Genomic_DNA"/>
</dbReference>
<dbReference type="InterPro" id="IPR000719">
    <property type="entry name" value="Prot_kinase_dom"/>
</dbReference>
<name>A0A388LP26_CHABU</name>
<feature type="domain" description="EF-hand" evidence="16">
    <location>
        <begin position="476"/>
        <end position="511"/>
    </location>
</feature>
<evidence type="ECO:0000256" key="2">
    <source>
        <dbReference type="ARBA" id="ARBA00022527"/>
    </source>
</evidence>
<comment type="similarity">
    <text evidence="10">Belongs to the protein kinase superfamily. Ser/Thr protein kinase family. CDPK subfamily.</text>
</comment>
<evidence type="ECO:0000256" key="4">
    <source>
        <dbReference type="ARBA" id="ARBA00022723"/>
    </source>
</evidence>
<feature type="compositionally biased region" description="Basic and acidic residues" evidence="14">
    <location>
        <begin position="115"/>
        <end position="126"/>
    </location>
</feature>
<keyword evidence="2" id="KW-0723">Serine/threonine-protein kinase</keyword>
<dbReference type="InterPro" id="IPR011009">
    <property type="entry name" value="Kinase-like_dom_sf"/>
</dbReference>
<accession>A0A388LP26</accession>
<dbReference type="GO" id="GO:0005524">
    <property type="term" value="F:ATP binding"/>
    <property type="evidence" value="ECO:0007669"/>
    <property type="project" value="UniProtKB-UniRule"/>
</dbReference>
<dbReference type="Gramene" id="GBG84054">
    <property type="protein sequence ID" value="GBG84054"/>
    <property type="gene ID" value="CBR_g37930"/>
</dbReference>
<dbReference type="Pfam" id="PF00069">
    <property type="entry name" value="Pkinase"/>
    <property type="match status" value="1"/>
</dbReference>
<keyword evidence="5" id="KW-0677">Repeat</keyword>